<evidence type="ECO:0000313" key="7">
    <source>
        <dbReference type="EMBL" id="CAL4161991.1"/>
    </source>
</evidence>
<feature type="domain" description="B box-type" evidence="6">
    <location>
        <begin position="86"/>
        <end position="129"/>
    </location>
</feature>
<evidence type="ECO:0000256" key="1">
    <source>
        <dbReference type="ARBA" id="ARBA00022723"/>
    </source>
</evidence>
<dbReference type="SMART" id="SM00184">
    <property type="entry name" value="RING"/>
    <property type="match status" value="1"/>
</dbReference>
<dbReference type="PROSITE" id="PS50089">
    <property type="entry name" value="ZF_RING_2"/>
    <property type="match status" value="1"/>
</dbReference>
<dbReference type="InterPro" id="IPR001841">
    <property type="entry name" value="Znf_RING"/>
</dbReference>
<dbReference type="Gene3D" id="3.30.160.60">
    <property type="entry name" value="Classic Zinc Finger"/>
    <property type="match status" value="1"/>
</dbReference>
<dbReference type="Proteomes" id="UP001497623">
    <property type="component" value="Unassembled WGS sequence"/>
</dbReference>
<keyword evidence="3" id="KW-0862">Zinc</keyword>
<dbReference type="GO" id="GO:0008270">
    <property type="term" value="F:zinc ion binding"/>
    <property type="evidence" value="ECO:0007669"/>
    <property type="project" value="UniProtKB-KW"/>
</dbReference>
<gene>
    <name evidence="7" type="ORF">MNOR_LOCUS32732</name>
</gene>
<comment type="caution">
    <text evidence="7">The sequence shown here is derived from an EMBL/GenBank/DDBJ whole genome shotgun (WGS) entry which is preliminary data.</text>
</comment>
<dbReference type="PANTHER" id="PTHR25462">
    <property type="entry name" value="BONUS, ISOFORM C-RELATED"/>
    <property type="match status" value="1"/>
</dbReference>
<dbReference type="Pfam" id="PF13639">
    <property type="entry name" value="zf-RING_2"/>
    <property type="match status" value="1"/>
</dbReference>
<evidence type="ECO:0000259" key="6">
    <source>
        <dbReference type="PROSITE" id="PS50119"/>
    </source>
</evidence>
<proteinExistence type="predicted"/>
<organism evidence="7 8">
    <name type="scientific">Meganyctiphanes norvegica</name>
    <name type="common">Northern krill</name>
    <name type="synonym">Thysanopoda norvegica</name>
    <dbReference type="NCBI Taxonomy" id="48144"/>
    <lineage>
        <taxon>Eukaryota</taxon>
        <taxon>Metazoa</taxon>
        <taxon>Ecdysozoa</taxon>
        <taxon>Arthropoda</taxon>
        <taxon>Crustacea</taxon>
        <taxon>Multicrustacea</taxon>
        <taxon>Malacostraca</taxon>
        <taxon>Eumalacostraca</taxon>
        <taxon>Eucarida</taxon>
        <taxon>Euphausiacea</taxon>
        <taxon>Euphausiidae</taxon>
        <taxon>Meganyctiphanes</taxon>
    </lineage>
</organism>
<evidence type="ECO:0000256" key="4">
    <source>
        <dbReference type="PROSITE-ProRule" id="PRU00024"/>
    </source>
</evidence>
<dbReference type="Gene3D" id="3.30.40.10">
    <property type="entry name" value="Zinc/RING finger domain, C3HC4 (zinc finger)"/>
    <property type="match status" value="1"/>
</dbReference>
<dbReference type="AlphaFoldDB" id="A0AAV2S3X6"/>
<protein>
    <submittedName>
        <fullName evidence="7">Uncharacterized protein</fullName>
    </submittedName>
</protein>
<keyword evidence="8" id="KW-1185">Reference proteome</keyword>
<dbReference type="Pfam" id="PF00643">
    <property type="entry name" value="zf-B_box"/>
    <property type="match status" value="1"/>
</dbReference>
<dbReference type="PANTHER" id="PTHR25462:SF296">
    <property type="entry name" value="MEIOTIC P26, ISOFORM F"/>
    <property type="match status" value="1"/>
</dbReference>
<dbReference type="SUPFAM" id="SSF57845">
    <property type="entry name" value="B-box zinc-binding domain"/>
    <property type="match status" value="1"/>
</dbReference>
<dbReference type="SUPFAM" id="SSF57850">
    <property type="entry name" value="RING/U-box"/>
    <property type="match status" value="1"/>
</dbReference>
<sequence length="388" mass="43800">EQHSPNECPICNSWYSVTDEKLRVRSLGCGHSMCTSCLQRIHQRNSVTCPTCRFVHKTVSVDRIPICFAMESVIQSRDLYEGSPILNGGLCQKHATMKLFYCDTCKMFICAHCTILDHPRGDKHTIIDIKAEFSKNKSCNASSVDDEIKNLQYVQNICKDRLQILDDERIIHISLLQSFTNVMSKFQEKVADIDAQHAMQTVLIQEVQQEMNQLSIVKQQIIITQTLKQLSDAEQDCYNSLREARDWINRNKNSQEFSQLQIRSKATATSGRHALTIFDAANEENGRNGMLVLHMSKKELKDQMDAGALFATRLNNGVLKIAKLKFHNGEIHVPQLVTPGHNGVWRPPTNSIVLPYSAVKAASESSDFIIKCKDKGSCDCGVFMSLFS</sequence>
<keyword evidence="1" id="KW-0479">Metal-binding</keyword>
<dbReference type="InterPro" id="IPR013083">
    <property type="entry name" value="Znf_RING/FYVE/PHD"/>
</dbReference>
<feature type="non-terminal residue" evidence="7">
    <location>
        <position position="1"/>
    </location>
</feature>
<dbReference type="InterPro" id="IPR047153">
    <property type="entry name" value="TRIM45/56/19-like"/>
</dbReference>
<dbReference type="PROSITE" id="PS50119">
    <property type="entry name" value="ZF_BBOX"/>
    <property type="match status" value="1"/>
</dbReference>
<evidence type="ECO:0000313" key="8">
    <source>
        <dbReference type="Proteomes" id="UP001497623"/>
    </source>
</evidence>
<dbReference type="InterPro" id="IPR017907">
    <property type="entry name" value="Znf_RING_CS"/>
</dbReference>
<dbReference type="EMBL" id="CAXKWB010045152">
    <property type="protein sequence ID" value="CAL4161991.1"/>
    <property type="molecule type" value="Genomic_DNA"/>
</dbReference>
<dbReference type="PROSITE" id="PS00518">
    <property type="entry name" value="ZF_RING_1"/>
    <property type="match status" value="1"/>
</dbReference>
<reference evidence="7 8" key="1">
    <citation type="submission" date="2024-05" db="EMBL/GenBank/DDBJ databases">
        <authorList>
            <person name="Wallberg A."/>
        </authorList>
    </citation>
    <scope>NUCLEOTIDE SEQUENCE [LARGE SCALE GENOMIC DNA]</scope>
</reference>
<name>A0AAV2S3X6_MEGNR</name>
<feature type="domain" description="RING-type" evidence="5">
    <location>
        <begin position="8"/>
        <end position="53"/>
    </location>
</feature>
<evidence type="ECO:0000256" key="3">
    <source>
        <dbReference type="ARBA" id="ARBA00022833"/>
    </source>
</evidence>
<evidence type="ECO:0000256" key="2">
    <source>
        <dbReference type="ARBA" id="ARBA00022771"/>
    </source>
</evidence>
<dbReference type="InterPro" id="IPR000315">
    <property type="entry name" value="Znf_B-box"/>
</dbReference>
<accession>A0AAV2S3X6</accession>
<keyword evidence="2 4" id="KW-0863">Zinc-finger</keyword>
<evidence type="ECO:0000259" key="5">
    <source>
        <dbReference type="PROSITE" id="PS50089"/>
    </source>
</evidence>